<dbReference type="PROSITE" id="PS51071">
    <property type="entry name" value="HTH_RPIR"/>
    <property type="match status" value="1"/>
</dbReference>
<protein>
    <submittedName>
        <fullName evidence="7">RpiR family transcriptional regulator</fullName>
    </submittedName>
</protein>
<keyword evidence="3" id="KW-0324">Glycolysis</keyword>
<dbReference type="InterPro" id="IPR047640">
    <property type="entry name" value="RpiR-like"/>
</dbReference>
<dbReference type="InterPro" id="IPR036388">
    <property type="entry name" value="WH-like_DNA-bd_sf"/>
</dbReference>
<dbReference type="RefSeq" id="WP_132472564.1">
    <property type="nucleotide sequence ID" value="NZ_JBEBWM010000100.1"/>
</dbReference>
<dbReference type="SUPFAM" id="SSF53697">
    <property type="entry name" value="SIS domain"/>
    <property type="match status" value="1"/>
</dbReference>
<evidence type="ECO:0000313" key="7">
    <source>
        <dbReference type="EMBL" id="TCV02742.1"/>
    </source>
</evidence>
<keyword evidence="8" id="KW-1185">Reference proteome</keyword>
<dbReference type="InterPro" id="IPR035472">
    <property type="entry name" value="RpiR-like_SIS"/>
</dbReference>
<reference evidence="7 8" key="1">
    <citation type="submission" date="2019-03" db="EMBL/GenBank/DDBJ databases">
        <title>Genomic Encyclopedia of Type Strains, Phase IV (KMG-IV): sequencing the most valuable type-strain genomes for metagenomic binning, comparative biology and taxonomic classification.</title>
        <authorList>
            <person name="Goeker M."/>
        </authorList>
    </citation>
    <scope>NUCLEOTIDE SEQUENCE [LARGE SCALE GENOMIC DNA]</scope>
    <source>
        <strain evidence="7 8">DSM 100048</strain>
    </source>
</reference>
<dbReference type="InterPro" id="IPR000281">
    <property type="entry name" value="HTH_RpiR"/>
</dbReference>
<dbReference type="CDD" id="cd05013">
    <property type="entry name" value="SIS_RpiR"/>
    <property type="match status" value="1"/>
</dbReference>
<dbReference type="AlphaFoldDB" id="A0A4R3VG22"/>
<dbReference type="Gene3D" id="1.10.10.10">
    <property type="entry name" value="Winged helix-like DNA-binding domain superfamily/Winged helix DNA-binding domain"/>
    <property type="match status" value="1"/>
</dbReference>
<keyword evidence="4" id="KW-0804">Transcription</keyword>
<comment type="caution">
    <text evidence="7">The sequence shown here is derived from an EMBL/GenBank/DDBJ whole genome shotgun (WGS) entry which is preliminary data.</text>
</comment>
<organism evidence="7 8">
    <name type="scientific">Paracandidimonas soli</name>
    <dbReference type="NCBI Taxonomy" id="1917182"/>
    <lineage>
        <taxon>Bacteria</taxon>
        <taxon>Pseudomonadati</taxon>
        <taxon>Pseudomonadota</taxon>
        <taxon>Betaproteobacteria</taxon>
        <taxon>Burkholderiales</taxon>
        <taxon>Alcaligenaceae</taxon>
        <taxon>Paracandidimonas</taxon>
    </lineage>
</organism>
<feature type="domain" description="SIS" evidence="6">
    <location>
        <begin position="126"/>
        <end position="266"/>
    </location>
</feature>
<name>A0A4R3VG22_9BURK</name>
<sequence length="307" mass="33174">MPISTNNLLQELQERLPSLSPSQGLVARVILSDPQAAAVATVEELAKKAGVSMPTIVRTCRSFGYMSVRDFMVALAQSYAASGSHLHRSVLATDSTSDVASKVIYSAISSLRELVQNMDAEIIDKVTDRMAAAERIDCYSVGASSTFIANELQSRLFRLRVPSNSIFDANQQLVSASTLGPKGIAFIISHLGRMPYTLDAARYARAHGATVIALTQPGTPLAEISDLVLAVSPPQDPLRSVGTETYLAHLVLIEILMVRLAQKLGPVAVHDLQRFKRLMHEYGFDSSAYVNAIDSRNEPDGSSQDAT</sequence>
<dbReference type="InterPro" id="IPR001347">
    <property type="entry name" value="SIS_dom"/>
</dbReference>
<dbReference type="GO" id="GO:0003700">
    <property type="term" value="F:DNA-binding transcription factor activity"/>
    <property type="evidence" value="ECO:0007669"/>
    <property type="project" value="InterPro"/>
</dbReference>
<gene>
    <name evidence="7" type="ORF">EV686_101199</name>
</gene>
<dbReference type="OrthoDB" id="257751at2"/>
<dbReference type="InterPro" id="IPR009057">
    <property type="entry name" value="Homeodomain-like_sf"/>
</dbReference>
<dbReference type="SUPFAM" id="SSF46689">
    <property type="entry name" value="Homeodomain-like"/>
    <property type="match status" value="1"/>
</dbReference>
<accession>A0A4R3VG22</accession>
<dbReference type="EMBL" id="SMBX01000001">
    <property type="protein sequence ID" value="TCV02742.1"/>
    <property type="molecule type" value="Genomic_DNA"/>
</dbReference>
<keyword evidence="1" id="KW-0805">Transcription regulation</keyword>
<proteinExistence type="predicted"/>
<evidence type="ECO:0000313" key="8">
    <source>
        <dbReference type="Proteomes" id="UP000294692"/>
    </source>
</evidence>
<evidence type="ECO:0000259" key="6">
    <source>
        <dbReference type="PROSITE" id="PS51464"/>
    </source>
</evidence>
<dbReference type="PANTHER" id="PTHR30514">
    <property type="entry name" value="GLUCOKINASE"/>
    <property type="match status" value="1"/>
</dbReference>
<dbReference type="GO" id="GO:0003677">
    <property type="term" value="F:DNA binding"/>
    <property type="evidence" value="ECO:0007669"/>
    <property type="project" value="UniProtKB-KW"/>
</dbReference>
<feature type="domain" description="HTH rpiR-type" evidence="5">
    <location>
        <begin position="6"/>
        <end position="82"/>
    </location>
</feature>
<dbReference type="Gene3D" id="3.40.50.10490">
    <property type="entry name" value="Glucose-6-phosphate isomerase like protein, domain 1"/>
    <property type="match status" value="1"/>
</dbReference>
<evidence type="ECO:0000256" key="2">
    <source>
        <dbReference type="ARBA" id="ARBA00023125"/>
    </source>
</evidence>
<dbReference type="Pfam" id="PF01380">
    <property type="entry name" value="SIS"/>
    <property type="match status" value="1"/>
</dbReference>
<dbReference type="PROSITE" id="PS51464">
    <property type="entry name" value="SIS"/>
    <property type="match status" value="1"/>
</dbReference>
<evidence type="ECO:0000256" key="4">
    <source>
        <dbReference type="ARBA" id="ARBA00023163"/>
    </source>
</evidence>
<dbReference type="Proteomes" id="UP000294692">
    <property type="component" value="Unassembled WGS sequence"/>
</dbReference>
<dbReference type="Pfam" id="PF01418">
    <property type="entry name" value="HTH_6"/>
    <property type="match status" value="1"/>
</dbReference>
<dbReference type="GO" id="GO:0006096">
    <property type="term" value="P:glycolytic process"/>
    <property type="evidence" value="ECO:0007669"/>
    <property type="project" value="UniProtKB-KW"/>
</dbReference>
<evidence type="ECO:0000259" key="5">
    <source>
        <dbReference type="PROSITE" id="PS51071"/>
    </source>
</evidence>
<evidence type="ECO:0000256" key="3">
    <source>
        <dbReference type="ARBA" id="ARBA00023152"/>
    </source>
</evidence>
<dbReference type="PANTHER" id="PTHR30514:SF1">
    <property type="entry name" value="HTH-TYPE TRANSCRIPTIONAL REGULATOR HEXR-RELATED"/>
    <property type="match status" value="1"/>
</dbReference>
<dbReference type="InterPro" id="IPR046348">
    <property type="entry name" value="SIS_dom_sf"/>
</dbReference>
<dbReference type="GO" id="GO:0097367">
    <property type="term" value="F:carbohydrate derivative binding"/>
    <property type="evidence" value="ECO:0007669"/>
    <property type="project" value="InterPro"/>
</dbReference>
<evidence type="ECO:0000256" key="1">
    <source>
        <dbReference type="ARBA" id="ARBA00023015"/>
    </source>
</evidence>
<keyword evidence="2" id="KW-0238">DNA-binding</keyword>